<dbReference type="RefSeq" id="WP_129604300.1">
    <property type="nucleotide sequence ID" value="NZ_CP035544.1"/>
</dbReference>
<evidence type="ECO:0000256" key="1">
    <source>
        <dbReference type="PIRNR" id="PIRNR012524"/>
    </source>
</evidence>
<proteinExistence type="inferred from homology"/>
<dbReference type="Pfam" id="PF17783">
    <property type="entry name" value="WHD_CvfB"/>
    <property type="match status" value="1"/>
</dbReference>
<dbReference type="PIRSF" id="PIRSF012524">
    <property type="entry name" value="YitL_S1"/>
    <property type="match status" value="1"/>
</dbReference>
<comment type="similarity">
    <text evidence="1">Belongs to the CvfB family.</text>
</comment>
<dbReference type="Gene3D" id="1.10.10.10">
    <property type="entry name" value="Winged helix-like DNA-binding domain superfamily/Winged helix DNA-binding domain"/>
    <property type="match status" value="1"/>
</dbReference>
<dbReference type="InterPro" id="IPR040764">
    <property type="entry name" value="CvfB_WH"/>
</dbReference>
<feature type="domain" description="Conserved virulence factor B-like winged helix" evidence="3">
    <location>
        <begin position="219"/>
        <end position="275"/>
    </location>
</feature>
<dbReference type="InterPro" id="IPR039566">
    <property type="entry name" value="CvfB_S1_st"/>
</dbReference>
<dbReference type="InterPro" id="IPR012340">
    <property type="entry name" value="NA-bd_OB-fold"/>
</dbReference>
<protein>
    <submittedName>
        <fullName evidence="4">GntR family transcriptional regulator</fullName>
    </submittedName>
</protein>
<dbReference type="EMBL" id="CP035544">
    <property type="protein sequence ID" value="QBA64318.1"/>
    <property type="molecule type" value="Genomic_DNA"/>
</dbReference>
<dbReference type="OrthoDB" id="9801597at2"/>
<feature type="domain" description="Conserved virulence factor B first S1" evidence="2">
    <location>
        <begin position="4"/>
        <end position="63"/>
    </location>
</feature>
<dbReference type="InterPro" id="IPR036388">
    <property type="entry name" value="WH-like_DNA-bd_sf"/>
</dbReference>
<keyword evidence="5" id="KW-1185">Reference proteome</keyword>
<dbReference type="InterPro" id="IPR014464">
    <property type="entry name" value="CvfB_fam"/>
</dbReference>
<dbReference type="PANTHER" id="PTHR37296">
    <property type="entry name" value="CONSERVED VIRULENCE FACTOR B"/>
    <property type="match status" value="1"/>
</dbReference>
<name>A0A411E9K3_9FLAO</name>
<evidence type="ECO:0000259" key="2">
    <source>
        <dbReference type="Pfam" id="PF13509"/>
    </source>
</evidence>
<dbReference type="AlphaFoldDB" id="A0A411E9K3"/>
<evidence type="ECO:0000313" key="5">
    <source>
        <dbReference type="Proteomes" id="UP000290889"/>
    </source>
</evidence>
<sequence length="277" mass="31675">MIELGNYNELTILRSTSVGLFLGDEDVDDLLLPTKYAPEDFEIGQKLEVFCYLDHEERPIATTLKPFIKRNSFAYLRVAEVNEIGAFMDWGLEKHLLVPYREQRSKMVQGSWEVVYCYLDEKSFRLVGSSRLSKFLSNENTELSLNEEVSLLVYRRSDLGWDVVVNGSHRGLIFHSDVFQEISVGDKIKGYVKQIRPDKKLDIALQPIGLKALEPAADLIYQKLLHSDGFLNLNDSSSPEEIRSVFSMSKKTFKKAIGTLYKAKRITLEKDGIQLVK</sequence>
<organism evidence="4 5">
    <name type="scientific">Muriicola soli</name>
    <dbReference type="NCBI Taxonomy" id="2507538"/>
    <lineage>
        <taxon>Bacteria</taxon>
        <taxon>Pseudomonadati</taxon>
        <taxon>Bacteroidota</taxon>
        <taxon>Flavobacteriia</taxon>
        <taxon>Flavobacteriales</taxon>
        <taxon>Flavobacteriaceae</taxon>
        <taxon>Muriicola</taxon>
    </lineage>
</organism>
<dbReference type="PANTHER" id="PTHR37296:SF1">
    <property type="entry name" value="CONSERVED VIRULENCE FACTOR B"/>
    <property type="match status" value="1"/>
</dbReference>
<dbReference type="Proteomes" id="UP000290889">
    <property type="component" value="Chromosome"/>
</dbReference>
<gene>
    <name evidence="4" type="ORF">EQY75_07105</name>
</gene>
<evidence type="ECO:0000313" key="4">
    <source>
        <dbReference type="EMBL" id="QBA64318.1"/>
    </source>
</evidence>
<dbReference type="Pfam" id="PF13509">
    <property type="entry name" value="S1_2"/>
    <property type="match status" value="1"/>
</dbReference>
<reference evidence="4 5" key="1">
    <citation type="submission" date="2019-01" db="EMBL/GenBank/DDBJ databases">
        <title>Muriicola soli sp. nov., isolated from soil.</title>
        <authorList>
            <person name="Kang H.J."/>
            <person name="Kim S.B."/>
        </authorList>
    </citation>
    <scope>NUCLEOTIDE SEQUENCE [LARGE SCALE GENOMIC DNA]</scope>
    <source>
        <strain evidence="4 5">MMS17-SY002</strain>
    </source>
</reference>
<dbReference type="Gene3D" id="2.40.50.140">
    <property type="entry name" value="Nucleic acid-binding proteins"/>
    <property type="match status" value="2"/>
</dbReference>
<accession>A0A411E9K3</accession>
<dbReference type="KEGG" id="mur:EQY75_07105"/>
<evidence type="ECO:0000259" key="3">
    <source>
        <dbReference type="Pfam" id="PF17783"/>
    </source>
</evidence>